<dbReference type="PANTHER" id="PTHR12184">
    <property type="entry name" value="UBIQUINOL-CYTOCHROME C REDUCTASE COMPLEX ASSEMBLY FACTOR 1 FAMILY MEMBER"/>
    <property type="match status" value="1"/>
</dbReference>
<dbReference type="InterPro" id="IPR021150">
    <property type="entry name" value="Ubiq_cyt_c_chap"/>
</dbReference>
<dbReference type="STRING" id="1051890.A0A3N4LMT6"/>
<sequence length="310" mass="35059">MQLMASAMAAASRRASKALRTTTATVLTRTKQLQVPAGAELLRGLHTSNTPLRATHPTSVDVQGAATGVGTHTPAIIEKLARKIREIAPEQTETYRAYSRGKELYQECAKQAAYMGPGQKMKMSDRAKFWYVDCQRPHTFNSWAQVTMLHMWTLLVRFRAYPDKKKHDVWQQNFVDHFFYDAEEKMMKDYLIKSNPLRSKYLKDLFVVWRGLVAAYDEGLARHRHPLCADKISSGEAEGDAVLAAAIWRNVFDARPDTDLAMLTAVTIYTRRILSGLDKLPDEIIMEAGVVFGDPRREIEWGLEGSQPVN</sequence>
<dbReference type="InParanoid" id="A0A3N4LMT6"/>
<evidence type="ECO:0000256" key="1">
    <source>
        <dbReference type="ARBA" id="ARBA00006407"/>
    </source>
</evidence>
<dbReference type="FunCoup" id="A0A3N4LMT6">
    <property type="interactions" value="72"/>
</dbReference>
<reference evidence="3 4" key="1">
    <citation type="journal article" date="2018" name="Nat. Ecol. Evol.">
        <title>Pezizomycetes genomes reveal the molecular basis of ectomycorrhizal truffle lifestyle.</title>
        <authorList>
            <person name="Murat C."/>
            <person name="Payen T."/>
            <person name="Noel B."/>
            <person name="Kuo A."/>
            <person name="Morin E."/>
            <person name="Chen J."/>
            <person name="Kohler A."/>
            <person name="Krizsan K."/>
            <person name="Balestrini R."/>
            <person name="Da Silva C."/>
            <person name="Montanini B."/>
            <person name="Hainaut M."/>
            <person name="Levati E."/>
            <person name="Barry K.W."/>
            <person name="Belfiori B."/>
            <person name="Cichocki N."/>
            <person name="Clum A."/>
            <person name="Dockter R.B."/>
            <person name="Fauchery L."/>
            <person name="Guy J."/>
            <person name="Iotti M."/>
            <person name="Le Tacon F."/>
            <person name="Lindquist E.A."/>
            <person name="Lipzen A."/>
            <person name="Malagnac F."/>
            <person name="Mello A."/>
            <person name="Molinier V."/>
            <person name="Miyauchi S."/>
            <person name="Poulain J."/>
            <person name="Riccioni C."/>
            <person name="Rubini A."/>
            <person name="Sitrit Y."/>
            <person name="Splivallo R."/>
            <person name="Traeger S."/>
            <person name="Wang M."/>
            <person name="Zifcakova L."/>
            <person name="Wipf D."/>
            <person name="Zambonelli A."/>
            <person name="Paolocci F."/>
            <person name="Nowrousian M."/>
            <person name="Ottonello S."/>
            <person name="Baldrian P."/>
            <person name="Spatafora J.W."/>
            <person name="Henrissat B."/>
            <person name="Nagy L.G."/>
            <person name="Aury J.M."/>
            <person name="Wincker P."/>
            <person name="Grigoriev I.V."/>
            <person name="Bonfante P."/>
            <person name="Martin F.M."/>
        </authorList>
    </citation>
    <scope>NUCLEOTIDE SEQUENCE [LARGE SCALE GENOMIC DNA]</scope>
    <source>
        <strain evidence="3 4">ATCC MYA-4762</strain>
    </source>
</reference>
<dbReference type="EMBL" id="ML121543">
    <property type="protein sequence ID" value="RPB24174.1"/>
    <property type="molecule type" value="Genomic_DNA"/>
</dbReference>
<dbReference type="OrthoDB" id="10253878at2759"/>
<evidence type="ECO:0000313" key="3">
    <source>
        <dbReference type="EMBL" id="RPB24174.1"/>
    </source>
</evidence>
<protein>
    <recommendedName>
        <fullName evidence="2">Ubiquinol-cytochrome c chaperone domain-containing protein</fullName>
    </recommendedName>
</protein>
<dbReference type="PANTHER" id="PTHR12184:SF1">
    <property type="entry name" value="UBIQUINOL-CYTOCHROME-C REDUCTASE COMPLEX ASSEMBLY FACTOR 1"/>
    <property type="match status" value="1"/>
</dbReference>
<dbReference type="Proteomes" id="UP000267821">
    <property type="component" value="Unassembled WGS sequence"/>
</dbReference>
<dbReference type="Pfam" id="PF03981">
    <property type="entry name" value="Ubiq_cyt_C_chap"/>
    <property type="match status" value="1"/>
</dbReference>
<organism evidence="3 4">
    <name type="scientific">Terfezia boudieri ATCC MYA-4762</name>
    <dbReference type="NCBI Taxonomy" id="1051890"/>
    <lineage>
        <taxon>Eukaryota</taxon>
        <taxon>Fungi</taxon>
        <taxon>Dikarya</taxon>
        <taxon>Ascomycota</taxon>
        <taxon>Pezizomycotina</taxon>
        <taxon>Pezizomycetes</taxon>
        <taxon>Pezizales</taxon>
        <taxon>Pezizaceae</taxon>
        <taxon>Terfezia</taxon>
    </lineage>
</organism>
<dbReference type="GO" id="GO:0034551">
    <property type="term" value="P:mitochondrial respiratory chain complex III assembly"/>
    <property type="evidence" value="ECO:0007669"/>
    <property type="project" value="TreeGrafter"/>
</dbReference>
<feature type="domain" description="Ubiquinol-cytochrome c chaperone" evidence="2">
    <location>
        <begin position="133"/>
        <end position="292"/>
    </location>
</feature>
<keyword evidence="4" id="KW-1185">Reference proteome</keyword>
<dbReference type="AlphaFoldDB" id="A0A3N4LMT6"/>
<dbReference type="GO" id="GO:0005739">
    <property type="term" value="C:mitochondrion"/>
    <property type="evidence" value="ECO:0007669"/>
    <property type="project" value="TreeGrafter"/>
</dbReference>
<name>A0A3N4LMT6_9PEZI</name>
<dbReference type="InterPro" id="IPR007129">
    <property type="entry name" value="Ubiqinol_cyt_c_chaperone_CPB3"/>
</dbReference>
<proteinExistence type="inferred from homology"/>
<gene>
    <name evidence="3" type="ORF">L211DRAFT_213139</name>
</gene>
<comment type="similarity">
    <text evidence="1">Belongs to the CBP3 family.</text>
</comment>
<evidence type="ECO:0000259" key="2">
    <source>
        <dbReference type="Pfam" id="PF03981"/>
    </source>
</evidence>
<accession>A0A3N4LMT6</accession>
<evidence type="ECO:0000313" key="4">
    <source>
        <dbReference type="Proteomes" id="UP000267821"/>
    </source>
</evidence>